<dbReference type="AlphaFoldDB" id="A0A2G9HUL6"/>
<dbReference type="Pfam" id="PF06839">
    <property type="entry name" value="Zn_ribbon_GRF"/>
    <property type="match status" value="1"/>
</dbReference>
<evidence type="ECO:0000256" key="2">
    <source>
        <dbReference type="ARBA" id="ARBA00022771"/>
    </source>
</evidence>
<keyword evidence="1" id="KW-0479">Metal-binding</keyword>
<keyword evidence="5" id="KW-0175">Coiled coil</keyword>
<reference evidence="8" key="1">
    <citation type="journal article" date="2018" name="Gigascience">
        <title>Genome assembly of the Pink Ipe (Handroanthus impetiginosus, Bignoniaceae), a highly valued, ecologically keystone Neotropical timber forest tree.</title>
        <authorList>
            <person name="Silva-Junior O.B."/>
            <person name="Grattapaglia D."/>
            <person name="Novaes E."/>
            <person name="Collevatti R.G."/>
        </authorList>
    </citation>
    <scope>NUCLEOTIDE SEQUENCE [LARGE SCALE GENOMIC DNA]</scope>
    <source>
        <strain evidence="8">cv. UFG-1</strain>
    </source>
</reference>
<dbReference type="OrthoDB" id="912775at2759"/>
<dbReference type="GO" id="GO:0016853">
    <property type="term" value="F:isomerase activity"/>
    <property type="evidence" value="ECO:0007669"/>
    <property type="project" value="UniProtKB-KW"/>
</dbReference>
<dbReference type="EC" id="5.99.1.2" evidence="7"/>
<feature type="coiled-coil region" evidence="5">
    <location>
        <begin position="60"/>
        <end position="107"/>
    </location>
</feature>
<comment type="caution">
    <text evidence="7">The sequence shown here is derived from an EMBL/GenBank/DDBJ whole genome shotgun (WGS) entry which is preliminary data.</text>
</comment>
<dbReference type="InterPro" id="IPR010666">
    <property type="entry name" value="Znf_GRF"/>
</dbReference>
<evidence type="ECO:0000259" key="6">
    <source>
        <dbReference type="PROSITE" id="PS51999"/>
    </source>
</evidence>
<evidence type="ECO:0000313" key="8">
    <source>
        <dbReference type="Proteomes" id="UP000231279"/>
    </source>
</evidence>
<dbReference type="PANTHER" id="PTHR33248">
    <property type="entry name" value="ZINC ION-BINDING PROTEIN"/>
    <property type="match status" value="1"/>
</dbReference>
<evidence type="ECO:0000313" key="7">
    <source>
        <dbReference type="EMBL" id="PIN21218.1"/>
    </source>
</evidence>
<evidence type="ECO:0000256" key="5">
    <source>
        <dbReference type="SAM" id="Coils"/>
    </source>
</evidence>
<feature type="domain" description="GRF-type" evidence="6">
    <location>
        <begin position="10"/>
        <end position="51"/>
    </location>
</feature>
<evidence type="ECO:0000256" key="4">
    <source>
        <dbReference type="PROSITE-ProRule" id="PRU01343"/>
    </source>
</evidence>
<keyword evidence="7" id="KW-0413">Isomerase</keyword>
<keyword evidence="3" id="KW-0862">Zinc</keyword>
<accession>A0A2G9HUL6</accession>
<dbReference type="PROSITE" id="PS51999">
    <property type="entry name" value="ZF_GRF"/>
    <property type="match status" value="1"/>
</dbReference>
<dbReference type="Proteomes" id="UP000231279">
    <property type="component" value="Unassembled WGS sequence"/>
</dbReference>
<evidence type="ECO:0000256" key="1">
    <source>
        <dbReference type="ARBA" id="ARBA00022723"/>
    </source>
</evidence>
<dbReference type="EMBL" id="NKXS01000985">
    <property type="protein sequence ID" value="PIN21218.1"/>
    <property type="molecule type" value="Genomic_DNA"/>
</dbReference>
<proteinExistence type="predicted"/>
<gene>
    <name evidence="7" type="ORF">CDL12_06081</name>
</gene>
<keyword evidence="8" id="KW-1185">Reference proteome</keyword>
<sequence>MSSIEGSTYCHCGRRATLRTSWTKENPGRRFHSCHSYKEEGCAFFVWEDPPMCARSSVIIPGLLQKCSRYEAEIDELRRVREELQHFRAIEEEVQRLRKKKKILQAALVLTWLLVLKNWLG</sequence>
<protein>
    <submittedName>
        <fullName evidence="7">DNA topoisomerase</fullName>
        <ecNumber evidence="7">5.99.1.2</ecNumber>
    </submittedName>
</protein>
<evidence type="ECO:0000256" key="3">
    <source>
        <dbReference type="ARBA" id="ARBA00022833"/>
    </source>
</evidence>
<name>A0A2G9HUL6_9LAMI</name>
<keyword evidence="2 4" id="KW-0863">Zinc-finger</keyword>
<dbReference type="GO" id="GO:0008270">
    <property type="term" value="F:zinc ion binding"/>
    <property type="evidence" value="ECO:0007669"/>
    <property type="project" value="UniProtKB-KW"/>
</dbReference>
<organism evidence="7 8">
    <name type="scientific">Handroanthus impetiginosus</name>
    <dbReference type="NCBI Taxonomy" id="429701"/>
    <lineage>
        <taxon>Eukaryota</taxon>
        <taxon>Viridiplantae</taxon>
        <taxon>Streptophyta</taxon>
        <taxon>Embryophyta</taxon>
        <taxon>Tracheophyta</taxon>
        <taxon>Spermatophyta</taxon>
        <taxon>Magnoliopsida</taxon>
        <taxon>eudicotyledons</taxon>
        <taxon>Gunneridae</taxon>
        <taxon>Pentapetalae</taxon>
        <taxon>asterids</taxon>
        <taxon>lamiids</taxon>
        <taxon>Lamiales</taxon>
        <taxon>Bignoniaceae</taxon>
        <taxon>Crescentiina</taxon>
        <taxon>Tabebuia alliance</taxon>
        <taxon>Handroanthus</taxon>
    </lineage>
</organism>